<feature type="non-terminal residue" evidence="3">
    <location>
        <position position="256"/>
    </location>
</feature>
<evidence type="ECO:0000256" key="1">
    <source>
        <dbReference type="SAM" id="Phobius"/>
    </source>
</evidence>
<feature type="transmembrane region" description="Helical" evidence="1">
    <location>
        <begin position="12"/>
        <end position="29"/>
    </location>
</feature>
<comment type="caution">
    <text evidence="3">The sequence shown here is derived from an EMBL/GenBank/DDBJ whole genome shotgun (WGS) entry which is preliminary data.</text>
</comment>
<accession>X1HGE0</accession>
<feature type="domain" description="HEPN" evidence="2">
    <location>
        <begin position="130"/>
        <end position="229"/>
    </location>
</feature>
<evidence type="ECO:0000313" key="3">
    <source>
        <dbReference type="EMBL" id="GAH69266.1"/>
    </source>
</evidence>
<gene>
    <name evidence="3" type="ORF">S03H2_54758</name>
</gene>
<feature type="transmembrane region" description="Helical" evidence="1">
    <location>
        <begin position="90"/>
        <end position="110"/>
    </location>
</feature>
<name>X1HGE0_9ZZZZ</name>
<sequence length="256" mass="29567">NYGFVEINVFTLGYISLALLFLSVYFYALEYIKYGFKIFDRFALFKYFQVAAHTFYFIAILSPIIYVAMWGIVKLFLLIPISQLKSEKSIFVLSVGLFFSFLITGAIAAWKRYNEQRIAEVESLDESSVSAVKEADELIEKNRWNLSIIEAYRSIELGIKKKLLEIGINSKAVSSYRALEMLISNEVIDKNDLNKIQYVRQLRNQAAHSSVEFTKKEALQVIKTIKEILPKFETRIERAFFFEQKILDALVGKNGL</sequence>
<feature type="non-terminal residue" evidence="3">
    <location>
        <position position="1"/>
    </location>
</feature>
<dbReference type="Gene3D" id="1.20.120.330">
    <property type="entry name" value="Nucleotidyltransferases domain 2"/>
    <property type="match status" value="1"/>
</dbReference>
<reference evidence="3" key="1">
    <citation type="journal article" date="2014" name="Front. Microbiol.">
        <title>High frequency of phylogenetically diverse reductive dehalogenase-homologous genes in deep subseafloor sedimentary metagenomes.</title>
        <authorList>
            <person name="Kawai M."/>
            <person name="Futagami T."/>
            <person name="Toyoda A."/>
            <person name="Takaki Y."/>
            <person name="Nishi S."/>
            <person name="Hori S."/>
            <person name="Arai W."/>
            <person name="Tsubouchi T."/>
            <person name="Morono Y."/>
            <person name="Uchiyama I."/>
            <person name="Ito T."/>
            <person name="Fujiyama A."/>
            <person name="Inagaki F."/>
            <person name="Takami H."/>
        </authorList>
    </citation>
    <scope>NUCLEOTIDE SEQUENCE</scope>
    <source>
        <strain evidence="3">Expedition CK06-06</strain>
    </source>
</reference>
<dbReference type="AlphaFoldDB" id="X1HGE0"/>
<proteinExistence type="predicted"/>
<keyword evidence="1" id="KW-0472">Membrane</keyword>
<dbReference type="EMBL" id="BARU01034931">
    <property type="protein sequence ID" value="GAH69266.1"/>
    <property type="molecule type" value="Genomic_DNA"/>
</dbReference>
<protein>
    <recommendedName>
        <fullName evidence="2">HEPN domain-containing protein</fullName>
    </recommendedName>
</protein>
<evidence type="ECO:0000259" key="2">
    <source>
        <dbReference type="Pfam" id="PF05168"/>
    </source>
</evidence>
<feature type="transmembrane region" description="Helical" evidence="1">
    <location>
        <begin position="50"/>
        <end position="70"/>
    </location>
</feature>
<keyword evidence="1" id="KW-0812">Transmembrane</keyword>
<organism evidence="3">
    <name type="scientific">marine sediment metagenome</name>
    <dbReference type="NCBI Taxonomy" id="412755"/>
    <lineage>
        <taxon>unclassified sequences</taxon>
        <taxon>metagenomes</taxon>
        <taxon>ecological metagenomes</taxon>
    </lineage>
</organism>
<dbReference type="InterPro" id="IPR007842">
    <property type="entry name" value="HEPN_dom"/>
</dbReference>
<dbReference type="Pfam" id="PF05168">
    <property type="entry name" value="HEPN"/>
    <property type="match status" value="1"/>
</dbReference>
<keyword evidence="1" id="KW-1133">Transmembrane helix</keyword>